<name>A0AAJ6CKK9_9BASI</name>
<dbReference type="InterPro" id="IPR001932">
    <property type="entry name" value="PPM-type_phosphatase-like_dom"/>
</dbReference>
<dbReference type="EMBL" id="CP119919">
    <property type="protein sequence ID" value="WFD16046.1"/>
    <property type="molecule type" value="Genomic_DNA"/>
</dbReference>
<evidence type="ECO:0000256" key="3">
    <source>
        <dbReference type="SAM" id="MobiDB-lite"/>
    </source>
</evidence>
<dbReference type="PROSITE" id="PS50102">
    <property type="entry name" value="RRM"/>
    <property type="match status" value="1"/>
</dbReference>
<sequence length="617" mass="69125">MNSVREIQRINERELELGLHGSGSWHDQYKDSAYIYVGGLHYDMTEGDVLTIFSQYGEIVHIHLPKPRSEPDTQKPKGHNRGFGFLMYEDQRSTVLAVDNLNGTQVLGRTLRVDHVAHFQPERVRDAQGHLVEPDEQVFNCAPPETVVDDEGGEDDELEDPMAAYLSDKRRRREKRRDERHRHRRHRHHRHHRHRDDHEHDADQDRDDAGEKDTHSGSRDASRGPEDRSRSATPVMDRRVRTDTPGVHDYVRVRSRQGLHARIPLRAGVSFGAAMSRGDRAQQEDAMSTACVMLPCEQLRQNLLQNVSRRTKRDPWYGWTCEEAGGEELAAQVVWFGCFDGHGGPQVSQLLQNKLHHVFEEADPSMVLDTVQYTCSIGGYFGRFQGGALERLVDPSQLRRPSTAPASLEALADAAHASDLEHYVALDADQGAMHTQRHPVLSTAQMSMQERATLAWLMMDREIQQNEAYSGAGSTASVLLLHSLDVPTAPWYASEYLAVTTVQLGDTRLVLCDAETGDAIPLTRLHHPDDPIESDRLSRQGAGVLTDSFGEARFLGTLANTRSFGDTQAKRYGMTAEPEVQTHILQGSRFAFIAGFSDGIGDVMSDQELVDDAATAD</sequence>
<dbReference type="PANTHER" id="PTHR45880:SF1">
    <property type="entry name" value="RNA-BINDING MOTIF PROTEIN, X-LINKED 2"/>
    <property type="match status" value="1"/>
</dbReference>
<dbReference type="Pfam" id="PF00076">
    <property type="entry name" value="RRM_1"/>
    <property type="match status" value="1"/>
</dbReference>
<dbReference type="GO" id="GO:0071013">
    <property type="term" value="C:catalytic step 2 spliceosome"/>
    <property type="evidence" value="ECO:0007669"/>
    <property type="project" value="TreeGrafter"/>
</dbReference>
<evidence type="ECO:0000313" key="6">
    <source>
        <dbReference type="EMBL" id="WFD16046.1"/>
    </source>
</evidence>
<evidence type="ECO:0000256" key="1">
    <source>
        <dbReference type="ARBA" id="ARBA00022884"/>
    </source>
</evidence>
<evidence type="ECO:0000259" key="4">
    <source>
        <dbReference type="PROSITE" id="PS50102"/>
    </source>
</evidence>
<dbReference type="InterPro" id="IPR000504">
    <property type="entry name" value="RRM_dom"/>
</dbReference>
<dbReference type="GO" id="GO:0003723">
    <property type="term" value="F:RNA binding"/>
    <property type="evidence" value="ECO:0007669"/>
    <property type="project" value="UniProtKB-UniRule"/>
</dbReference>
<dbReference type="Proteomes" id="UP001217582">
    <property type="component" value="Chromosome 4"/>
</dbReference>
<accession>A0AAJ6CKK9</accession>
<reference evidence="6 7" key="1">
    <citation type="submission" date="2023-03" db="EMBL/GenBank/DDBJ databases">
        <title>Mating type loci evolution in Malassezia.</title>
        <authorList>
            <person name="Coelho M.A."/>
        </authorList>
    </citation>
    <scope>NUCLEOTIDE SEQUENCE [LARGE SCALE GENOMIC DNA]</scope>
    <source>
        <strain evidence="6 7">CBS 13387</strain>
    </source>
</reference>
<feature type="domain" description="PPM-type phosphatase" evidence="5">
    <location>
        <begin position="306"/>
        <end position="617"/>
    </location>
</feature>
<dbReference type="PROSITE" id="PS51746">
    <property type="entry name" value="PPM_2"/>
    <property type="match status" value="1"/>
</dbReference>
<dbReference type="CDD" id="cd12411">
    <property type="entry name" value="RRM_ist3_like"/>
    <property type="match status" value="1"/>
</dbReference>
<dbReference type="GO" id="GO:0071011">
    <property type="term" value="C:precatalytic spliceosome"/>
    <property type="evidence" value="ECO:0007669"/>
    <property type="project" value="TreeGrafter"/>
</dbReference>
<evidence type="ECO:0000313" key="7">
    <source>
        <dbReference type="Proteomes" id="UP001217582"/>
    </source>
</evidence>
<dbReference type="SUPFAM" id="SSF81606">
    <property type="entry name" value="PP2C-like"/>
    <property type="match status" value="1"/>
</dbReference>
<dbReference type="SMART" id="SM00332">
    <property type="entry name" value="PP2Cc"/>
    <property type="match status" value="1"/>
</dbReference>
<gene>
    <name evidence="6" type="ORF">MARU1_002080</name>
</gene>
<feature type="compositionally biased region" description="Basic residues" evidence="3">
    <location>
        <begin position="169"/>
        <end position="195"/>
    </location>
</feature>
<dbReference type="InterPro" id="IPR036457">
    <property type="entry name" value="PPM-type-like_dom_sf"/>
</dbReference>
<dbReference type="AlphaFoldDB" id="A0AAJ6CKK9"/>
<evidence type="ECO:0000256" key="2">
    <source>
        <dbReference type="PROSITE-ProRule" id="PRU00176"/>
    </source>
</evidence>
<proteinExistence type="predicted"/>
<feature type="compositionally biased region" description="Basic and acidic residues" evidence="3">
    <location>
        <begin position="196"/>
        <end position="242"/>
    </location>
</feature>
<evidence type="ECO:0000259" key="5">
    <source>
        <dbReference type="PROSITE" id="PS51746"/>
    </source>
</evidence>
<organism evidence="6 7">
    <name type="scientific">Malassezia arunalokei</name>
    <dbReference type="NCBI Taxonomy" id="1514897"/>
    <lineage>
        <taxon>Eukaryota</taxon>
        <taxon>Fungi</taxon>
        <taxon>Dikarya</taxon>
        <taxon>Basidiomycota</taxon>
        <taxon>Ustilaginomycotina</taxon>
        <taxon>Malasseziomycetes</taxon>
        <taxon>Malasseziales</taxon>
        <taxon>Malasseziaceae</taxon>
        <taxon>Malassezia</taxon>
    </lineage>
</organism>
<dbReference type="PANTHER" id="PTHR45880">
    <property type="entry name" value="RNA-BINDING MOTIF PROTEIN, X-LINKED 2"/>
    <property type="match status" value="1"/>
</dbReference>
<dbReference type="SUPFAM" id="SSF54928">
    <property type="entry name" value="RNA-binding domain, RBD"/>
    <property type="match status" value="1"/>
</dbReference>
<dbReference type="Gene3D" id="3.30.70.330">
    <property type="match status" value="1"/>
</dbReference>
<dbReference type="Pfam" id="PF00481">
    <property type="entry name" value="PP2C"/>
    <property type="match status" value="1"/>
</dbReference>
<dbReference type="GO" id="GO:0000398">
    <property type="term" value="P:mRNA splicing, via spliceosome"/>
    <property type="evidence" value="ECO:0007669"/>
    <property type="project" value="InterPro"/>
</dbReference>
<dbReference type="InterPro" id="IPR035979">
    <property type="entry name" value="RBD_domain_sf"/>
</dbReference>
<dbReference type="GO" id="GO:0005686">
    <property type="term" value="C:U2 snRNP"/>
    <property type="evidence" value="ECO:0007669"/>
    <property type="project" value="TreeGrafter"/>
</dbReference>
<dbReference type="InterPro" id="IPR051847">
    <property type="entry name" value="RNA_proc/Spliceosome_comp"/>
</dbReference>
<dbReference type="InterPro" id="IPR012677">
    <property type="entry name" value="Nucleotide-bd_a/b_plait_sf"/>
</dbReference>
<dbReference type="InterPro" id="IPR045844">
    <property type="entry name" value="RRM_Ist3-like"/>
</dbReference>
<dbReference type="CDD" id="cd00143">
    <property type="entry name" value="PP2Cc"/>
    <property type="match status" value="1"/>
</dbReference>
<keyword evidence="1 2" id="KW-0694">RNA-binding</keyword>
<feature type="region of interest" description="Disordered" evidence="3">
    <location>
        <begin position="130"/>
        <end position="247"/>
    </location>
</feature>
<feature type="compositionally biased region" description="Acidic residues" evidence="3">
    <location>
        <begin position="147"/>
        <end position="160"/>
    </location>
</feature>
<dbReference type="Gene3D" id="3.60.40.10">
    <property type="entry name" value="PPM-type phosphatase domain"/>
    <property type="match status" value="1"/>
</dbReference>
<feature type="domain" description="RRM" evidence="4">
    <location>
        <begin position="33"/>
        <end position="118"/>
    </location>
</feature>
<protein>
    <submittedName>
        <fullName evidence="6">Uncharacterized protein</fullName>
    </submittedName>
</protein>
<dbReference type="SMART" id="SM00360">
    <property type="entry name" value="RRM"/>
    <property type="match status" value="1"/>
</dbReference>
<keyword evidence="7" id="KW-1185">Reference proteome</keyword>